<keyword evidence="1" id="KW-0472">Membrane</keyword>
<dbReference type="EMBL" id="JARJCW010000050">
    <property type="protein sequence ID" value="KAJ7203578.1"/>
    <property type="molecule type" value="Genomic_DNA"/>
</dbReference>
<evidence type="ECO:0000313" key="3">
    <source>
        <dbReference type="Proteomes" id="UP001219525"/>
    </source>
</evidence>
<keyword evidence="1" id="KW-0812">Transmembrane</keyword>
<reference evidence="2" key="1">
    <citation type="submission" date="2023-03" db="EMBL/GenBank/DDBJ databases">
        <title>Massive genome expansion in bonnet fungi (Mycena s.s.) driven by repeated elements and novel gene families across ecological guilds.</title>
        <authorList>
            <consortium name="Lawrence Berkeley National Laboratory"/>
            <person name="Harder C.B."/>
            <person name="Miyauchi S."/>
            <person name="Viragh M."/>
            <person name="Kuo A."/>
            <person name="Thoen E."/>
            <person name="Andreopoulos B."/>
            <person name="Lu D."/>
            <person name="Skrede I."/>
            <person name="Drula E."/>
            <person name="Henrissat B."/>
            <person name="Morin E."/>
            <person name="Kohler A."/>
            <person name="Barry K."/>
            <person name="LaButti K."/>
            <person name="Morin E."/>
            <person name="Salamov A."/>
            <person name="Lipzen A."/>
            <person name="Mereny Z."/>
            <person name="Hegedus B."/>
            <person name="Baldrian P."/>
            <person name="Stursova M."/>
            <person name="Weitz H."/>
            <person name="Taylor A."/>
            <person name="Grigoriev I.V."/>
            <person name="Nagy L.G."/>
            <person name="Martin F."/>
            <person name="Kauserud H."/>
        </authorList>
    </citation>
    <scope>NUCLEOTIDE SEQUENCE</scope>
    <source>
        <strain evidence="2">9144</strain>
    </source>
</reference>
<proteinExistence type="predicted"/>
<keyword evidence="3" id="KW-1185">Reference proteome</keyword>
<organism evidence="2 3">
    <name type="scientific">Mycena pura</name>
    <dbReference type="NCBI Taxonomy" id="153505"/>
    <lineage>
        <taxon>Eukaryota</taxon>
        <taxon>Fungi</taxon>
        <taxon>Dikarya</taxon>
        <taxon>Basidiomycota</taxon>
        <taxon>Agaricomycotina</taxon>
        <taxon>Agaricomycetes</taxon>
        <taxon>Agaricomycetidae</taxon>
        <taxon>Agaricales</taxon>
        <taxon>Marasmiineae</taxon>
        <taxon>Mycenaceae</taxon>
        <taxon>Mycena</taxon>
    </lineage>
</organism>
<dbReference type="Proteomes" id="UP001219525">
    <property type="component" value="Unassembled WGS sequence"/>
</dbReference>
<evidence type="ECO:0000313" key="2">
    <source>
        <dbReference type="EMBL" id="KAJ7203578.1"/>
    </source>
</evidence>
<protein>
    <submittedName>
        <fullName evidence="2">Uncharacterized protein</fullName>
    </submittedName>
</protein>
<gene>
    <name evidence="2" type="ORF">GGX14DRAFT_305665</name>
</gene>
<dbReference type="AlphaFoldDB" id="A0AAD6Y7H5"/>
<comment type="caution">
    <text evidence="2">The sequence shown here is derived from an EMBL/GenBank/DDBJ whole genome shotgun (WGS) entry which is preliminary data.</text>
</comment>
<name>A0AAD6Y7H5_9AGAR</name>
<feature type="non-terminal residue" evidence="2">
    <location>
        <position position="1"/>
    </location>
</feature>
<keyword evidence="1" id="KW-1133">Transmembrane helix</keyword>
<evidence type="ECO:0000256" key="1">
    <source>
        <dbReference type="SAM" id="Phobius"/>
    </source>
</evidence>
<feature type="non-terminal residue" evidence="2">
    <location>
        <position position="81"/>
    </location>
</feature>
<sequence length="81" mass="8777">QHLNSVSVHAVIISGILISTTIQLEAQDFPDVEGDAAMGRVTFPIYAPKFSRIATLAVMVAWSIFLGSYWSLGAIISAIWL</sequence>
<feature type="transmembrane region" description="Helical" evidence="1">
    <location>
        <begin position="53"/>
        <end position="80"/>
    </location>
</feature>
<accession>A0AAD6Y7H5</accession>